<accession>A0AB38P6E3</accession>
<reference evidence="2 3" key="1">
    <citation type="journal article" date="2019" name="Sci. Rep.">
        <title>Differences in resource use lead to coexistence of seed-transmitted microbial populations.</title>
        <authorList>
            <person name="Torres-Cortes G."/>
            <person name="Garcia B.J."/>
            <person name="Compant S."/>
            <person name="Rezki S."/>
            <person name="Jones P."/>
            <person name="Preveaux A."/>
            <person name="Briand M."/>
            <person name="Roulet A."/>
            <person name="Bouchez O."/>
            <person name="Jacobson D."/>
            <person name="Barret M."/>
        </authorList>
    </citation>
    <scope>NUCLEOTIDE SEQUENCE [LARGE SCALE GENOMIC DNA]</scope>
    <source>
        <strain evidence="2 3">CFBP13530</strain>
    </source>
</reference>
<organism evidence="2 3">
    <name type="scientific">Enterobacter cancerogenus</name>
    <dbReference type="NCBI Taxonomy" id="69218"/>
    <lineage>
        <taxon>Bacteria</taxon>
        <taxon>Pseudomonadati</taxon>
        <taxon>Pseudomonadota</taxon>
        <taxon>Gammaproteobacteria</taxon>
        <taxon>Enterobacterales</taxon>
        <taxon>Enterobacteriaceae</taxon>
        <taxon>Enterobacter</taxon>
        <taxon>Enterobacter cloacae complex</taxon>
    </lineage>
</organism>
<evidence type="ECO:0000313" key="2">
    <source>
        <dbReference type="EMBL" id="TKK20410.1"/>
    </source>
</evidence>
<dbReference type="InterPro" id="IPR055245">
    <property type="entry name" value="HTH_proteobacteria"/>
</dbReference>
<gene>
    <name evidence="2" type="ORF">EcCFBP13530_07640</name>
</gene>
<dbReference type="Pfam" id="PF14090">
    <property type="entry name" value="HTH_39"/>
    <property type="match status" value="1"/>
</dbReference>
<dbReference type="AlphaFoldDB" id="A0AB38P6E3"/>
<protein>
    <submittedName>
        <fullName evidence="2">DNA-binding protein</fullName>
    </submittedName>
</protein>
<sequence>MSVRIDYQIEKYSFSEANEPPRLKQQWSDVLNECQANRLGAEERLRFALLNVDYVTSFELPFRLLLIRTPQLIAAVRNELQVNQKNVTFNGKRFGCVWSIKSDLATIPDEFQYHLTTRIRRIDATGSTEAAYRHIAQQVKLPRERLKLALESGLEVTALDGLFWFGIQRIAADIQRLRKAGMRIVTSERDVFDTLTGTTRRIPVYQAVISGGESEVSPAGIHDAQN</sequence>
<evidence type="ECO:0000313" key="3">
    <source>
        <dbReference type="Proteomes" id="UP000306327"/>
    </source>
</evidence>
<keyword evidence="2" id="KW-0238">DNA-binding</keyword>
<dbReference type="GO" id="GO:0003677">
    <property type="term" value="F:DNA binding"/>
    <property type="evidence" value="ECO:0007669"/>
    <property type="project" value="UniProtKB-KW"/>
</dbReference>
<proteinExistence type="predicted"/>
<name>A0AB38P6E3_9ENTR</name>
<dbReference type="Proteomes" id="UP000306327">
    <property type="component" value="Unassembled WGS sequence"/>
</dbReference>
<comment type="caution">
    <text evidence="2">The sequence shown here is derived from an EMBL/GenBank/DDBJ whole genome shotgun (WGS) entry which is preliminary data.</text>
</comment>
<dbReference type="RefSeq" id="WP_137272279.1">
    <property type="nucleotide sequence ID" value="NZ_JBIVPR010000002.1"/>
</dbReference>
<evidence type="ECO:0000259" key="1">
    <source>
        <dbReference type="Pfam" id="PF14090"/>
    </source>
</evidence>
<feature type="domain" description="Winged helix-turn-helix" evidence="1">
    <location>
        <begin position="147"/>
        <end position="205"/>
    </location>
</feature>
<dbReference type="EMBL" id="QGAL01000002">
    <property type="protein sequence ID" value="TKK20410.1"/>
    <property type="molecule type" value="Genomic_DNA"/>
</dbReference>